<dbReference type="PANTHER" id="PTHR48041:SF91">
    <property type="entry name" value="ABC TRANSPORTER G FAMILY MEMBER 28"/>
    <property type="match status" value="1"/>
</dbReference>
<dbReference type="GO" id="GO:0005509">
    <property type="term" value="F:calcium ion binding"/>
    <property type="evidence" value="ECO:0007669"/>
    <property type="project" value="InterPro"/>
</dbReference>
<dbReference type="InterPro" id="IPR050352">
    <property type="entry name" value="ABCG_transporters"/>
</dbReference>
<feature type="region of interest" description="Disordered" evidence="9">
    <location>
        <begin position="438"/>
        <end position="473"/>
    </location>
</feature>
<feature type="compositionally biased region" description="Basic and acidic residues" evidence="9">
    <location>
        <begin position="613"/>
        <end position="630"/>
    </location>
</feature>
<evidence type="ECO:0000256" key="8">
    <source>
        <dbReference type="ARBA" id="ARBA00023136"/>
    </source>
</evidence>
<keyword evidence="4" id="KW-0547">Nucleotide-binding</keyword>
<dbReference type="GO" id="GO:0016887">
    <property type="term" value="F:ATP hydrolysis activity"/>
    <property type="evidence" value="ECO:0007669"/>
    <property type="project" value="InterPro"/>
</dbReference>
<feature type="transmembrane region" description="Helical" evidence="10">
    <location>
        <begin position="1103"/>
        <end position="1125"/>
    </location>
</feature>
<dbReference type="GO" id="GO:0005524">
    <property type="term" value="F:ATP binding"/>
    <property type="evidence" value="ECO:0007669"/>
    <property type="project" value="UniProtKB-KW"/>
</dbReference>
<evidence type="ECO:0000256" key="6">
    <source>
        <dbReference type="ARBA" id="ARBA00022840"/>
    </source>
</evidence>
<dbReference type="PANTHER" id="PTHR48041">
    <property type="entry name" value="ABC TRANSPORTER G FAMILY MEMBER 28"/>
    <property type="match status" value="1"/>
</dbReference>
<feature type="domain" description="EF-hand" evidence="11">
    <location>
        <begin position="561"/>
        <end position="596"/>
    </location>
</feature>
<feature type="transmembrane region" description="Helical" evidence="10">
    <location>
        <begin position="1272"/>
        <end position="1294"/>
    </location>
</feature>
<feature type="transmembrane region" description="Helical" evidence="10">
    <location>
        <begin position="1245"/>
        <end position="1266"/>
    </location>
</feature>
<keyword evidence="8 10" id="KW-0472">Membrane</keyword>
<accession>A0A9W7FW88</accession>
<dbReference type="Pfam" id="PF00005">
    <property type="entry name" value="ABC_tran"/>
    <property type="match status" value="1"/>
</dbReference>
<feature type="transmembrane region" description="Helical" evidence="10">
    <location>
        <begin position="1168"/>
        <end position="1188"/>
    </location>
</feature>
<dbReference type="SUPFAM" id="SSF47473">
    <property type="entry name" value="EF-hand"/>
    <property type="match status" value="1"/>
</dbReference>
<evidence type="ECO:0000256" key="7">
    <source>
        <dbReference type="ARBA" id="ARBA00022989"/>
    </source>
</evidence>
<comment type="subcellular location">
    <subcellularLocation>
        <location evidence="1">Membrane</location>
        <topology evidence="1">Multi-pass membrane protein</topology>
    </subcellularLocation>
</comment>
<dbReference type="InterPro" id="IPR003593">
    <property type="entry name" value="AAA+_ATPase"/>
</dbReference>
<dbReference type="SMART" id="SM00382">
    <property type="entry name" value="AAA"/>
    <property type="match status" value="1"/>
</dbReference>
<dbReference type="InterPro" id="IPR011992">
    <property type="entry name" value="EF-hand-dom_pair"/>
</dbReference>
<dbReference type="Pfam" id="PF19055">
    <property type="entry name" value="ABC2_membrane_7"/>
    <property type="match status" value="2"/>
</dbReference>
<comment type="caution">
    <text evidence="13">The sequence shown here is derived from an EMBL/GenBank/DDBJ whole genome shotgun (WGS) entry which is preliminary data.</text>
</comment>
<dbReference type="Proteomes" id="UP001165065">
    <property type="component" value="Unassembled WGS sequence"/>
</dbReference>
<evidence type="ECO:0000256" key="5">
    <source>
        <dbReference type="ARBA" id="ARBA00022837"/>
    </source>
</evidence>
<keyword evidence="2" id="KW-0813">Transport</keyword>
<dbReference type="SUPFAM" id="SSF52540">
    <property type="entry name" value="P-loop containing nucleoside triphosphate hydrolases"/>
    <property type="match status" value="1"/>
</dbReference>
<dbReference type="GO" id="GO:0016020">
    <property type="term" value="C:membrane"/>
    <property type="evidence" value="ECO:0007669"/>
    <property type="project" value="UniProtKB-SubCell"/>
</dbReference>
<feature type="region of interest" description="Disordered" evidence="9">
    <location>
        <begin position="250"/>
        <end position="271"/>
    </location>
</feature>
<evidence type="ECO:0000313" key="13">
    <source>
        <dbReference type="EMBL" id="GMI19874.1"/>
    </source>
</evidence>
<feature type="region of interest" description="Disordered" evidence="9">
    <location>
        <begin position="604"/>
        <end position="630"/>
    </location>
</feature>
<dbReference type="SMART" id="SM00054">
    <property type="entry name" value="EFh"/>
    <property type="match status" value="1"/>
</dbReference>
<evidence type="ECO:0008006" key="15">
    <source>
        <dbReference type="Google" id="ProtNLM"/>
    </source>
</evidence>
<evidence type="ECO:0000256" key="4">
    <source>
        <dbReference type="ARBA" id="ARBA00022741"/>
    </source>
</evidence>
<dbReference type="InterPro" id="IPR017871">
    <property type="entry name" value="ABC_transporter-like_CS"/>
</dbReference>
<dbReference type="PROSITE" id="PS00211">
    <property type="entry name" value="ABC_TRANSPORTER_1"/>
    <property type="match status" value="1"/>
</dbReference>
<gene>
    <name evidence="13" type="ORF">TrCOL_g10306</name>
</gene>
<dbReference type="PROSITE" id="PS50893">
    <property type="entry name" value="ABC_TRANSPORTER_2"/>
    <property type="match status" value="1"/>
</dbReference>
<keyword evidence="3 10" id="KW-0812">Transmembrane</keyword>
<feature type="transmembrane region" description="Helical" evidence="10">
    <location>
        <begin position="1364"/>
        <end position="1386"/>
    </location>
</feature>
<dbReference type="InterPro" id="IPR002048">
    <property type="entry name" value="EF_hand_dom"/>
</dbReference>
<dbReference type="InterPro" id="IPR027417">
    <property type="entry name" value="P-loop_NTPase"/>
</dbReference>
<keyword evidence="7 10" id="KW-1133">Transmembrane helix</keyword>
<dbReference type="GO" id="GO:0140359">
    <property type="term" value="F:ABC-type transporter activity"/>
    <property type="evidence" value="ECO:0007669"/>
    <property type="project" value="InterPro"/>
</dbReference>
<feature type="domain" description="ABC transporter" evidence="12">
    <location>
        <begin position="740"/>
        <end position="984"/>
    </location>
</feature>
<sequence>MAAYKKCILDLNGADLGDTSQDCCDGINEISSKLMAGTYSSTAEGVSPLQCNRTSTCYNVSMGALEMTERDFLLEDMVAPFENGCRELNNPAKCEVGMNTTGMVHYIVENPNSTYIEPTCVPCSRLNGYYMLDNGFVNISTYLGLDYINEPSTACEAGFQCVALDPYDAIPDSDSEVMSKRAGCCQKCLNGQSCPPMTVAASGYYFDNLCPDGYRCDKGEWPEKCPPGLICSKGVTVNCTDVVESARGTTSTSWVEADSGGNSTNSTNSSQIPSGMFDGSYCPGDGYLSWCPGGYYCPTPEVQILCPEGYFCPPKTQRYEFKCSDPKCGPGAIFNEPQSVVQIITASIVLFLVAVIGLIMFINDRLNKQYEQSVFEGRRVENVQQDFLMEELVALRMGGGDLDEARESTADPSKTFRAQKRVKTILNAFTRKKTMKKPSFSAVLESQRPSEDGILDGDRNSKHERRLSDRVEKPKTTNMWRSAVKSTIVPNKTKQKSSVAPIIGGFGSLPSPIMEGRSMGESSGGVKVHSGTLSMRTRANSGTKRAFSIRTQQKVAKNDIPTYEEIRAIFKSIDKDGDGLINFKELKDTRLGKSLTDAELRIIMNKGSQSKGSQREKESKPTRDKRETKQQRAFVEDLANKVKQGNATEADLDDYGTGEGFEGGITRSVSGKVNRRGSLARRMSLDGSALLGSLGKSKKNMDNDGITFEVFAVEFFKMMVNKKKSDSDEVTDPNVRGVQIQFTNLCLHIKLGGKEFKVLDDVNGKIEEKTMVGLMGGSGAGKTSLLNALCGRAYYGRVSGEILVNGKKGKISDFQDYIGFVPQDDTVHGDLSVYENLIYSGRFRLPVSTTFDEIDELAIETLEDMQLVHVRDSLVGDVGKRGVSGGQRKRVNIGVELMARPKLLFLDEPTSGLDANSSSVALSALRRLSRRGTTVVMVIHQPRYGIFQKFDKICILAKGGKMVYEGAPGKVVDYFTQLGYKLPFGENPADWMLDISSGSLKKEGKQKGKKVGFGGFAPGPPPPGFAAGKEEEEEEEDLGANANTRIDYLEKTWRQKLAAVIHEDKEDTYGGLDSKGPRSGFVGQYFLYLERLFLQRSRRFKMIVLDALLVVGSAYLAAQIAGPYVPIDTETEVMDVAAEVIINMTIPGAEKKEYPVPSLMSLASSNEYAMIANLLFVVLVTLSSLRSFGDGKLLYWREGSSGYNTTAFFFAQITLDQIFQSIFALWAAVAGYELRTSLCPLTSHIILYQLTAWFCSGWGYVFSMVVPRDNVVMASCMFVCLCGTILSGSMTVLTHHDINDSIFLSLFVGLTSSTKWFVEWMLVSDFKALPPQYGYTDPKLNYFELIGYAYNDMDTASTQGLDGWYFNFLPMVAVGFTMRVITLACLHVMDRRKMNKAGVDEMFKTCMFGDMIWLIFMVITPCVACLGFTYMSILRVGLFDIDA</sequence>
<dbReference type="CDD" id="cd03213">
    <property type="entry name" value="ABCG_EPDR"/>
    <property type="match status" value="1"/>
</dbReference>
<evidence type="ECO:0000313" key="14">
    <source>
        <dbReference type="Proteomes" id="UP001165065"/>
    </source>
</evidence>
<name>A0A9W7FW88_9STRA</name>
<dbReference type="EMBL" id="BRYA01000501">
    <property type="protein sequence ID" value="GMI19874.1"/>
    <property type="molecule type" value="Genomic_DNA"/>
</dbReference>
<dbReference type="InterPro" id="IPR043926">
    <property type="entry name" value="ABCG_dom"/>
</dbReference>
<dbReference type="PROSITE" id="PS50222">
    <property type="entry name" value="EF_HAND_2"/>
    <property type="match status" value="1"/>
</dbReference>
<feature type="compositionally biased region" description="Basic and acidic residues" evidence="9">
    <location>
        <begin position="448"/>
        <end position="473"/>
    </location>
</feature>
<evidence type="ECO:0000256" key="1">
    <source>
        <dbReference type="ARBA" id="ARBA00004141"/>
    </source>
</evidence>
<evidence type="ECO:0000256" key="10">
    <source>
        <dbReference type="SAM" id="Phobius"/>
    </source>
</evidence>
<feature type="transmembrane region" description="Helical" evidence="10">
    <location>
        <begin position="1412"/>
        <end position="1433"/>
    </location>
</feature>
<evidence type="ECO:0000259" key="12">
    <source>
        <dbReference type="PROSITE" id="PS50893"/>
    </source>
</evidence>
<dbReference type="InterPro" id="IPR018247">
    <property type="entry name" value="EF_Hand_1_Ca_BS"/>
</dbReference>
<keyword evidence="6" id="KW-0067">ATP-binding</keyword>
<keyword evidence="5" id="KW-0106">Calcium</keyword>
<protein>
    <recommendedName>
        <fullName evidence="15">Calmodulin</fullName>
    </recommendedName>
</protein>
<reference evidence="14" key="1">
    <citation type="journal article" date="2023" name="Commun. Biol.">
        <title>Genome analysis of Parmales, the sister group of diatoms, reveals the evolutionary specialization of diatoms from phago-mixotrophs to photoautotrophs.</title>
        <authorList>
            <person name="Ban H."/>
            <person name="Sato S."/>
            <person name="Yoshikawa S."/>
            <person name="Yamada K."/>
            <person name="Nakamura Y."/>
            <person name="Ichinomiya M."/>
            <person name="Sato N."/>
            <person name="Blanc-Mathieu R."/>
            <person name="Endo H."/>
            <person name="Kuwata A."/>
            <person name="Ogata H."/>
        </authorList>
    </citation>
    <scope>NUCLEOTIDE SEQUENCE [LARGE SCALE GENOMIC DNA]</scope>
</reference>
<proteinExistence type="predicted"/>
<evidence type="ECO:0000256" key="9">
    <source>
        <dbReference type="SAM" id="MobiDB-lite"/>
    </source>
</evidence>
<dbReference type="CDD" id="cd00051">
    <property type="entry name" value="EFh"/>
    <property type="match status" value="1"/>
</dbReference>
<evidence type="ECO:0000256" key="3">
    <source>
        <dbReference type="ARBA" id="ARBA00022692"/>
    </source>
</evidence>
<feature type="compositionally biased region" description="Low complexity" evidence="9">
    <location>
        <begin position="259"/>
        <end position="270"/>
    </location>
</feature>
<evidence type="ECO:0000256" key="2">
    <source>
        <dbReference type="ARBA" id="ARBA00022448"/>
    </source>
</evidence>
<dbReference type="Gene3D" id="3.40.50.300">
    <property type="entry name" value="P-loop containing nucleotide triphosphate hydrolases"/>
    <property type="match status" value="1"/>
</dbReference>
<dbReference type="FunFam" id="3.40.50.300:FF:000367">
    <property type="entry name" value="ABC transporter G family member 24"/>
    <property type="match status" value="1"/>
</dbReference>
<dbReference type="InterPro" id="IPR003439">
    <property type="entry name" value="ABC_transporter-like_ATP-bd"/>
</dbReference>
<keyword evidence="14" id="KW-1185">Reference proteome</keyword>
<feature type="region of interest" description="Disordered" evidence="9">
    <location>
        <begin position="1012"/>
        <end position="1036"/>
    </location>
</feature>
<dbReference type="OrthoDB" id="194417at2759"/>
<organism evidence="13 14">
    <name type="scientific">Triparma columacea</name>
    <dbReference type="NCBI Taxonomy" id="722753"/>
    <lineage>
        <taxon>Eukaryota</taxon>
        <taxon>Sar</taxon>
        <taxon>Stramenopiles</taxon>
        <taxon>Ochrophyta</taxon>
        <taxon>Bolidophyceae</taxon>
        <taxon>Parmales</taxon>
        <taxon>Triparmaceae</taxon>
        <taxon>Triparma</taxon>
    </lineage>
</organism>
<dbReference type="PROSITE" id="PS00018">
    <property type="entry name" value="EF_HAND_1"/>
    <property type="match status" value="1"/>
</dbReference>
<dbReference type="Gene3D" id="1.10.238.10">
    <property type="entry name" value="EF-hand"/>
    <property type="match status" value="1"/>
</dbReference>
<feature type="transmembrane region" description="Helical" evidence="10">
    <location>
        <begin position="340"/>
        <end position="362"/>
    </location>
</feature>
<evidence type="ECO:0000259" key="11">
    <source>
        <dbReference type="PROSITE" id="PS50222"/>
    </source>
</evidence>